<sequence length="99" mass="11852">MLKFDANQQTNRQACPWQPCFQPTRTIFKLVQDIIVTNLFTKFYDDWTINVACRVITCFYYSNLRKNALPPCSHVFQPTETFFRTRPRHDWKISSDNIL</sequence>
<organism evidence="1 2">
    <name type="scientific">Dreissena polymorpha</name>
    <name type="common">Zebra mussel</name>
    <name type="synonym">Mytilus polymorpha</name>
    <dbReference type="NCBI Taxonomy" id="45954"/>
    <lineage>
        <taxon>Eukaryota</taxon>
        <taxon>Metazoa</taxon>
        <taxon>Spiralia</taxon>
        <taxon>Lophotrochozoa</taxon>
        <taxon>Mollusca</taxon>
        <taxon>Bivalvia</taxon>
        <taxon>Autobranchia</taxon>
        <taxon>Heteroconchia</taxon>
        <taxon>Euheterodonta</taxon>
        <taxon>Imparidentia</taxon>
        <taxon>Neoheterodontei</taxon>
        <taxon>Myida</taxon>
        <taxon>Dreissenoidea</taxon>
        <taxon>Dreissenidae</taxon>
        <taxon>Dreissena</taxon>
    </lineage>
</organism>
<dbReference type="AlphaFoldDB" id="A0A9D4MUX2"/>
<protein>
    <submittedName>
        <fullName evidence="1">Uncharacterized protein</fullName>
    </submittedName>
</protein>
<reference evidence="1" key="1">
    <citation type="journal article" date="2019" name="bioRxiv">
        <title>The Genome of the Zebra Mussel, Dreissena polymorpha: A Resource for Invasive Species Research.</title>
        <authorList>
            <person name="McCartney M.A."/>
            <person name="Auch B."/>
            <person name="Kono T."/>
            <person name="Mallez S."/>
            <person name="Zhang Y."/>
            <person name="Obille A."/>
            <person name="Becker A."/>
            <person name="Abrahante J.E."/>
            <person name="Garbe J."/>
            <person name="Badalamenti J.P."/>
            <person name="Herman A."/>
            <person name="Mangelson H."/>
            <person name="Liachko I."/>
            <person name="Sullivan S."/>
            <person name="Sone E.D."/>
            <person name="Koren S."/>
            <person name="Silverstein K.A.T."/>
            <person name="Beckman K.B."/>
            <person name="Gohl D.M."/>
        </authorList>
    </citation>
    <scope>NUCLEOTIDE SEQUENCE</scope>
    <source>
        <strain evidence="1">Duluth1</strain>
        <tissue evidence="1">Whole animal</tissue>
    </source>
</reference>
<accession>A0A9D4MUX2</accession>
<gene>
    <name evidence="1" type="ORF">DPMN_006254</name>
</gene>
<reference evidence="1" key="2">
    <citation type="submission" date="2020-11" db="EMBL/GenBank/DDBJ databases">
        <authorList>
            <person name="McCartney M.A."/>
            <person name="Auch B."/>
            <person name="Kono T."/>
            <person name="Mallez S."/>
            <person name="Becker A."/>
            <person name="Gohl D.M."/>
            <person name="Silverstein K.A.T."/>
            <person name="Koren S."/>
            <person name="Bechman K.B."/>
            <person name="Herman A."/>
            <person name="Abrahante J.E."/>
            <person name="Garbe J."/>
        </authorList>
    </citation>
    <scope>NUCLEOTIDE SEQUENCE</scope>
    <source>
        <strain evidence="1">Duluth1</strain>
        <tissue evidence="1">Whole animal</tissue>
    </source>
</reference>
<dbReference type="EMBL" id="JAIWYP010000001">
    <property type="protein sequence ID" value="KAH3882319.1"/>
    <property type="molecule type" value="Genomic_DNA"/>
</dbReference>
<comment type="caution">
    <text evidence="1">The sequence shown here is derived from an EMBL/GenBank/DDBJ whole genome shotgun (WGS) entry which is preliminary data.</text>
</comment>
<keyword evidence="2" id="KW-1185">Reference proteome</keyword>
<evidence type="ECO:0000313" key="1">
    <source>
        <dbReference type="EMBL" id="KAH3882319.1"/>
    </source>
</evidence>
<proteinExistence type="predicted"/>
<dbReference type="Proteomes" id="UP000828390">
    <property type="component" value="Unassembled WGS sequence"/>
</dbReference>
<evidence type="ECO:0000313" key="2">
    <source>
        <dbReference type="Proteomes" id="UP000828390"/>
    </source>
</evidence>
<name>A0A9D4MUX2_DREPO</name>